<dbReference type="Proteomes" id="UP000274822">
    <property type="component" value="Unassembled WGS sequence"/>
</dbReference>
<name>A0A433QRZ6_9FUNG</name>
<comment type="caution">
    <text evidence="7">The sequence shown here is derived from an EMBL/GenBank/DDBJ whole genome shotgun (WGS) entry which is preliminary data.</text>
</comment>
<sequence length="354" mass="39343">MSSHEPATNQPTNQPRIVTSSKTVTYREFVSFWSPTFAIFPAMDEEIIKNRLAVDERPLKNLIKRYLAWAKALERSSVEDAQNNFEFVLIQLAQYELAMMRHQLIHDMNEREVKHYEEECARIDQEVAEARHDIVKLQIELEKAQQARSNKIEYDVLANDINKHQSREKSHMYMSIGWFGAGGVEGVVPITIGFEATQHLIINQLNTHIRTLEREKATYATTFELRKKQFHALIAGVHELQDSIKEEREKGVYIFGIGRRMEGGDEITAIMLNMEDALDVDGGGGGGGATPLPIQAPSPALLRVGSMGVGEGAASAQEDGEDEEGMVVESDGRRGSTDEGGEFTVGRGEGGGLG</sequence>
<dbReference type="Pfam" id="PF05615">
    <property type="entry name" value="THOC7"/>
    <property type="match status" value="1"/>
</dbReference>
<dbReference type="GO" id="GO:0006397">
    <property type="term" value="P:mRNA processing"/>
    <property type="evidence" value="ECO:0007669"/>
    <property type="project" value="InterPro"/>
</dbReference>
<dbReference type="EMBL" id="RBNJ01001971">
    <property type="protein sequence ID" value="RUS32556.1"/>
    <property type="molecule type" value="Genomic_DNA"/>
</dbReference>
<proteinExistence type="inferred from homology"/>
<dbReference type="GO" id="GO:0000445">
    <property type="term" value="C:THO complex part of transcription export complex"/>
    <property type="evidence" value="ECO:0007669"/>
    <property type="project" value="InterPro"/>
</dbReference>
<evidence type="ECO:0000313" key="8">
    <source>
        <dbReference type="Proteomes" id="UP000274822"/>
    </source>
</evidence>
<comment type="similarity">
    <text evidence="2">Belongs to the THOC7 family.</text>
</comment>
<dbReference type="AlphaFoldDB" id="A0A433QRZ6"/>
<keyword evidence="4" id="KW-0539">Nucleus</keyword>
<evidence type="ECO:0000256" key="2">
    <source>
        <dbReference type="ARBA" id="ARBA00006482"/>
    </source>
</evidence>
<accession>A0A433QRZ6</accession>
<keyword evidence="8" id="KW-1185">Reference proteome</keyword>
<reference evidence="7 8" key="1">
    <citation type="journal article" date="2018" name="New Phytol.">
        <title>Phylogenomics of Endogonaceae and evolution of mycorrhizas within Mucoromycota.</title>
        <authorList>
            <person name="Chang Y."/>
            <person name="Desiro A."/>
            <person name="Na H."/>
            <person name="Sandor L."/>
            <person name="Lipzen A."/>
            <person name="Clum A."/>
            <person name="Barry K."/>
            <person name="Grigoriev I.V."/>
            <person name="Martin F.M."/>
            <person name="Stajich J.E."/>
            <person name="Smith M.E."/>
            <person name="Bonito G."/>
            <person name="Spatafora J.W."/>
        </authorList>
    </citation>
    <scope>NUCLEOTIDE SEQUENCE [LARGE SCALE GENOMIC DNA]</scope>
    <source>
        <strain evidence="7 8">AD002</strain>
    </source>
</reference>
<dbReference type="PANTHER" id="PTHR23405:SF5">
    <property type="entry name" value="THO COMPLEX SUBUNIT 7 HOMOLOG"/>
    <property type="match status" value="1"/>
</dbReference>
<feature type="region of interest" description="Disordered" evidence="6">
    <location>
        <begin position="309"/>
        <end position="354"/>
    </location>
</feature>
<feature type="coiled-coil region" evidence="5">
    <location>
        <begin position="106"/>
        <end position="147"/>
    </location>
</feature>
<evidence type="ECO:0000256" key="6">
    <source>
        <dbReference type="SAM" id="MobiDB-lite"/>
    </source>
</evidence>
<evidence type="ECO:0000256" key="1">
    <source>
        <dbReference type="ARBA" id="ARBA00004123"/>
    </source>
</evidence>
<dbReference type="InterPro" id="IPR008501">
    <property type="entry name" value="THOC7/Mft1"/>
</dbReference>
<evidence type="ECO:0000313" key="7">
    <source>
        <dbReference type="EMBL" id="RUS32556.1"/>
    </source>
</evidence>
<comment type="subcellular location">
    <subcellularLocation>
        <location evidence="1">Nucleus</location>
    </subcellularLocation>
</comment>
<dbReference type="PANTHER" id="PTHR23405">
    <property type="entry name" value="MAINTENANCE OF KILLER 16 MAK16 PROTEIN-RELATED"/>
    <property type="match status" value="1"/>
</dbReference>
<evidence type="ECO:0000256" key="5">
    <source>
        <dbReference type="SAM" id="Coils"/>
    </source>
</evidence>
<keyword evidence="3 5" id="KW-0175">Coiled coil</keyword>
<evidence type="ECO:0000256" key="3">
    <source>
        <dbReference type="ARBA" id="ARBA00023054"/>
    </source>
</evidence>
<dbReference type="GO" id="GO:0006406">
    <property type="term" value="P:mRNA export from nucleus"/>
    <property type="evidence" value="ECO:0007669"/>
    <property type="project" value="TreeGrafter"/>
</dbReference>
<protein>
    <submittedName>
        <fullName evidence="7">Tho complex subunit 7-domain-containing protein</fullName>
    </submittedName>
</protein>
<gene>
    <name evidence="7" type="ORF">BC938DRAFT_475082</name>
</gene>
<evidence type="ECO:0000256" key="4">
    <source>
        <dbReference type="ARBA" id="ARBA00023242"/>
    </source>
</evidence>
<organism evidence="7 8">
    <name type="scientific">Jimgerdemannia flammicorona</name>
    <dbReference type="NCBI Taxonomy" id="994334"/>
    <lineage>
        <taxon>Eukaryota</taxon>
        <taxon>Fungi</taxon>
        <taxon>Fungi incertae sedis</taxon>
        <taxon>Mucoromycota</taxon>
        <taxon>Mucoromycotina</taxon>
        <taxon>Endogonomycetes</taxon>
        <taxon>Endogonales</taxon>
        <taxon>Endogonaceae</taxon>
        <taxon>Jimgerdemannia</taxon>
    </lineage>
</organism>